<dbReference type="InterPro" id="IPR001482">
    <property type="entry name" value="T2SS/T4SS_dom"/>
</dbReference>
<dbReference type="PROSITE" id="PS00662">
    <property type="entry name" value="T2SP_E"/>
    <property type="match status" value="1"/>
</dbReference>
<evidence type="ECO:0000256" key="2">
    <source>
        <dbReference type="ARBA" id="ARBA00022741"/>
    </source>
</evidence>
<dbReference type="Gene3D" id="3.40.50.150">
    <property type="entry name" value="Vaccinia Virus protein VP39"/>
    <property type="match status" value="1"/>
</dbReference>
<dbReference type="AlphaFoldDB" id="A0AAW8B519"/>
<evidence type="ECO:0000313" key="6">
    <source>
        <dbReference type="Proteomes" id="UP001178354"/>
    </source>
</evidence>
<keyword evidence="6" id="KW-1185">Reference proteome</keyword>
<dbReference type="Pfam" id="PF05157">
    <property type="entry name" value="MshEN"/>
    <property type="match status" value="1"/>
</dbReference>
<dbReference type="EMBL" id="JAUUUU010000004">
    <property type="protein sequence ID" value="MDP1521003.1"/>
    <property type="molecule type" value="Genomic_DNA"/>
</dbReference>
<dbReference type="Proteomes" id="UP001178354">
    <property type="component" value="Unassembled WGS sequence"/>
</dbReference>
<dbReference type="InterPro" id="IPR003593">
    <property type="entry name" value="AAA+_ATPase"/>
</dbReference>
<dbReference type="Gene3D" id="3.30.450.90">
    <property type="match status" value="1"/>
</dbReference>
<comment type="caution">
    <text evidence="5">The sequence shown here is derived from an EMBL/GenBank/DDBJ whole genome shotgun (WGS) entry which is preliminary data.</text>
</comment>
<keyword evidence="2" id="KW-0547">Nucleotide-binding</keyword>
<evidence type="ECO:0000256" key="3">
    <source>
        <dbReference type="ARBA" id="ARBA00022840"/>
    </source>
</evidence>
<dbReference type="SUPFAM" id="SSF53335">
    <property type="entry name" value="S-adenosyl-L-methionine-dependent methyltransferases"/>
    <property type="match status" value="1"/>
</dbReference>
<accession>A0AAW8B519</accession>
<evidence type="ECO:0000313" key="5">
    <source>
        <dbReference type="EMBL" id="MDP1521003.1"/>
    </source>
</evidence>
<dbReference type="CDD" id="cd02440">
    <property type="entry name" value="AdoMet_MTases"/>
    <property type="match status" value="1"/>
</dbReference>
<dbReference type="SUPFAM" id="SSF160246">
    <property type="entry name" value="EspE N-terminal domain-like"/>
    <property type="match status" value="1"/>
</dbReference>
<name>A0AAW8B519_9GAMM</name>
<feature type="domain" description="Bacterial type II secretion system protein E" evidence="4">
    <location>
        <begin position="569"/>
        <end position="583"/>
    </location>
</feature>
<comment type="similarity">
    <text evidence="1">Belongs to the GSP E family.</text>
</comment>
<dbReference type="GO" id="GO:0016887">
    <property type="term" value="F:ATP hydrolysis activity"/>
    <property type="evidence" value="ECO:0007669"/>
    <property type="project" value="TreeGrafter"/>
</dbReference>
<dbReference type="InterPro" id="IPR027417">
    <property type="entry name" value="P-loop_NTPase"/>
</dbReference>
<dbReference type="GO" id="GO:0005886">
    <property type="term" value="C:plasma membrane"/>
    <property type="evidence" value="ECO:0007669"/>
    <property type="project" value="TreeGrafter"/>
</dbReference>
<dbReference type="CDD" id="cd01129">
    <property type="entry name" value="PulE-GspE-like"/>
    <property type="match status" value="1"/>
</dbReference>
<dbReference type="InterPro" id="IPR029063">
    <property type="entry name" value="SAM-dependent_MTases_sf"/>
</dbReference>
<sequence length="765" mass="85359">MKIHSSQTNTQPSHRIDPRLQSAFDNTNRQHFIRCEDQQLVAGHSIPSEKALRQMLGILSFPVNPKILHVGAGLGYACAVLSKIATQVIGMEKDPEIADIAKVRLEQLHLDNVSIINGDGQEGAAEFAPFDIIVVTTPKITKLTTLLDQLAPGGQLVCVEHTASILLRLVIYTLDEHGQVTRCEHGSINFSQKDEQSLIELGIVNKDILNRARDRAKANKTLIIDEVRELANLDDIALYRSMAKRYNLELANVDILLRRLDPKIFNSFSQAFLDHHRLIPLYTDHGTLRVATSDPEASLEEIQRVFPRHKLEKLLVTPTDFRRLWSATDLCVQAHTSSLPAYEEKALSDADQDLLGKYKPEVGAHLVSLFEALLLDAVAERASDLHIEQYQKHVRIRLRVDGELHDLPHYDISPAELRGLVNVIKLRAELNIAERRLPQGGRSRLRVGDSLFDLRIQVQPSLHAEHVVIRLLPQNSNLISIDKLGLSSQVASHYKRLLRNPAGLVLVVGPTGSGKSTTLYAGLQLLADDGSRKVITVEDPIEYSINNIQQTRVRPEIGFKFADAMRSFVRQDPDVILVGEIRDHETATEAIRASQTGHVVLSTLHCNDAVDAMQRLFDLGVHPNSLASELLAVMAQRLAKCICTHCRVEAEPESDILQEIFPDGTPDSFRCYVGKGCERCNNTGTHGRVAVVEYLQVDTELRNAIARHIPVGELRKLALDCGLVTMRDSALDHVIQGNIPLSELPKILPAERMAPEARWQWEKPD</sequence>
<evidence type="ECO:0000256" key="1">
    <source>
        <dbReference type="ARBA" id="ARBA00006611"/>
    </source>
</evidence>
<proteinExistence type="inferred from homology"/>
<gene>
    <name evidence="5" type="ORF">Q8A57_08485</name>
</gene>
<dbReference type="GO" id="GO:0005524">
    <property type="term" value="F:ATP binding"/>
    <property type="evidence" value="ECO:0007669"/>
    <property type="project" value="UniProtKB-KW"/>
</dbReference>
<dbReference type="SUPFAM" id="SSF52540">
    <property type="entry name" value="P-loop containing nucleoside triphosphate hydrolases"/>
    <property type="match status" value="1"/>
</dbReference>
<dbReference type="SMART" id="SM00382">
    <property type="entry name" value="AAA"/>
    <property type="match status" value="1"/>
</dbReference>
<reference evidence="5" key="2">
    <citation type="submission" date="2023-08" db="EMBL/GenBank/DDBJ databases">
        <authorList>
            <person name="Luo J."/>
        </authorList>
    </citation>
    <scope>NUCLEOTIDE SEQUENCE</scope>
    <source>
        <strain evidence="5">DSM 25064</strain>
    </source>
</reference>
<dbReference type="Gene3D" id="3.40.50.300">
    <property type="entry name" value="P-loop containing nucleotide triphosphate hydrolases"/>
    <property type="match status" value="1"/>
</dbReference>
<keyword evidence="3" id="KW-0067">ATP-binding</keyword>
<organism evidence="5 6">
    <name type="scientific">Porticoccus litoralis</name>
    <dbReference type="NCBI Taxonomy" id="434086"/>
    <lineage>
        <taxon>Bacteria</taxon>
        <taxon>Pseudomonadati</taxon>
        <taxon>Pseudomonadota</taxon>
        <taxon>Gammaproteobacteria</taxon>
        <taxon>Cellvibrionales</taxon>
        <taxon>Porticoccaceae</taxon>
        <taxon>Porticoccus</taxon>
    </lineage>
</organism>
<protein>
    <submittedName>
        <fullName evidence="5">ATPase, T2SS/T4P/T4SS family</fullName>
    </submittedName>
</protein>
<dbReference type="InterPro" id="IPR007831">
    <property type="entry name" value="T2SS_GspE_N"/>
</dbReference>
<reference evidence="5" key="1">
    <citation type="journal article" date="2010" name="Int. J. Syst. Evol. Microbiol.">
        <title>Porticoccus litoralis gen. nov., sp. nov., a gammaproteobacterium isolated from the Yellow Sea.</title>
        <authorList>
            <person name="Oh H.M."/>
            <person name="Kim H."/>
            <person name="Kim K.M."/>
            <person name="Min G.S."/>
            <person name="Cho J.C."/>
        </authorList>
    </citation>
    <scope>NUCLEOTIDE SEQUENCE</scope>
    <source>
        <strain evidence="5">DSM 25064</strain>
    </source>
</reference>
<evidence type="ECO:0000259" key="4">
    <source>
        <dbReference type="PROSITE" id="PS00662"/>
    </source>
</evidence>
<dbReference type="InterPro" id="IPR037257">
    <property type="entry name" value="T2SS_E_N_sf"/>
</dbReference>
<dbReference type="PANTHER" id="PTHR30258">
    <property type="entry name" value="TYPE II SECRETION SYSTEM PROTEIN GSPE-RELATED"/>
    <property type="match status" value="1"/>
</dbReference>
<dbReference type="Pfam" id="PF01135">
    <property type="entry name" value="PCMT"/>
    <property type="match status" value="1"/>
</dbReference>
<dbReference type="RefSeq" id="WP_305170618.1">
    <property type="nucleotide sequence ID" value="NZ_JAUUUU010000004.1"/>
</dbReference>
<dbReference type="Pfam" id="PF00437">
    <property type="entry name" value="T2SSE"/>
    <property type="match status" value="1"/>
</dbReference>
<dbReference type="PANTHER" id="PTHR30258:SF2">
    <property type="entry name" value="COMG OPERON PROTEIN 1"/>
    <property type="match status" value="1"/>
</dbReference>